<feature type="compositionally biased region" description="Polar residues" evidence="1">
    <location>
        <begin position="207"/>
        <end position="236"/>
    </location>
</feature>
<protein>
    <submittedName>
        <fullName evidence="2">Uncharacterized protein</fullName>
    </submittedName>
</protein>
<feature type="compositionally biased region" description="Low complexity" evidence="1">
    <location>
        <begin position="169"/>
        <end position="184"/>
    </location>
</feature>
<dbReference type="InParanoid" id="A0A067MBA6"/>
<organism evidence="2 3">
    <name type="scientific">Botryobasidium botryosum (strain FD-172 SS1)</name>
    <dbReference type="NCBI Taxonomy" id="930990"/>
    <lineage>
        <taxon>Eukaryota</taxon>
        <taxon>Fungi</taxon>
        <taxon>Dikarya</taxon>
        <taxon>Basidiomycota</taxon>
        <taxon>Agaricomycotina</taxon>
        <taxon>Agaricomycetes</taxon>
        <taxon>Cantharellales</taxon>
        <taxon>Botryobasidiaceae</taxon>
        <taxon>Botryobasidium</taxon>
    </lineage>
</organism>
<feature type="compositionally biased region" description="Low complexity" evidence="1">
    <location>
        <begin position="393"/>
        <end position="404"/>
    </location>
</feature>
<dbReference type="HOGENOM" id="CLU_433437_0_0_1"/>
<evidence type="ECO:0000256" key="1">
    <source>
        <dbReference type="SAM" id="MobiDB-lite"/>
    </source>
</evidence>
<sequence>MLQATPTSALFHVTLPKRWSETSTYASNENRVEIGMQSDQLQFLDIIASNLLHLCAKSLEGSASEGAASAIENLVACIQSTVHYLRFRMPSSAAGKNIIHECTQLLMNCACRLHEYAHARNTKRLIELSDDLQTKVKTAFPDFEIAASPKSRMHDILLYEQHRLKEITLPATSKTTKTKTAPKLSTPPPKSNSLGLDFSAQRDSPRSKSSPLKNPKSQLNDSSSIAPPVPQRSNSMPHHPYREKGSRPIRSTVVPPYSDASRKSGCHIPTRSDAPVVPVNKLTKSTSLRTDPYQPNEPLHSTQPHSGRSTSEPHRSRREGSTSADLREGYSPLFTQQGCASPQILESARESKRVSADISTKGQVPGAWTVKERRGSVRATPGTASRAHTAGLEPTPEEMTPPSTKGDILVGATKPPGRPPRSKKRLAASLAKPLPSLPEGDAAAETPQTQQHLLPSPAIDTTSLAGTTMTRSPSSRRKPPPALSEADLTEIERFESTPPAQSNLLHVPSPFLHPRTVHQHFVHPPPPPVSENSPHFQIAVWPPGASAPLNSPPSPGGHGTDFYRIEPRKRSRRQPPRYSICGMKRKAKKFVARALVKVRSRFRDRRRAPSSYFECASAPGTPMTYTNRSWA</sequence>
<feature type="compositionally biased region" description="Polar residues" evidence="1">
    <location>
        <begin position="299"/>
        <end position="310"/>
    </location>
</feature>
<dbReference type="Proteomes" id="UP000027195">
    <property type="component" value="Unassembled WGS sequence"/>
</dbReference>
<name>A0A067MBA6_BOTB1</name>
<reference evidence="3" key="1">
    <citation type="journal article" date="2014" name="Proc. Natl. Acad. Sci. U.S.A.">
        <title>Extensive sampling of basidiomycete genomes demonstrates inadequacy of the white-rot/brown-rot paradigm for wood decay fungi.</title>
        <authorList>
            <person name="Riley R."/>
            <person name="Salamov A.A."/>
            <person name="Brown D.W."/>
            <person name="Nagy L.G."/>
            <person name="Floudas D."/>
            <person name="Held B.W."/>
            <person name="Levasseur A."/>
            <person name="Lombard V."/>
            <person name="Morin E."/>
            <person name="Otillar R."/>
            <person name="Lindquist E.A."/>
            <person name="Sun H."/>
            <person name="LaButti K.M."/>
            <person name="Schmutz J."/>
            <person name="Jabbour D."/>
            <person name="Luo H."/>
            <person name="Baker S.E."/>
            <person name="Pisabarro A.G."/>
            <person name="Walton J.D."/>
            <person name="Blanchette R.A."/>
            <person name="Henrissat B."/>
            <person name="Martin F."/>
            <person name="Cullen D."/>
            <person name="Hibbett D.S."/>
            <person name="Grigoriev I.V."/>
        </authorList>
    </citation>
    <scope>NUCLEOTIDE SEQUENCE [LARGE SCALE GENOMIC DNA]</scope>
    <source>
        <strain evidence="3">FD-172 SS1</strain>
    </source>
</reference>
<feature type="compositionally biased region" description="Polar residues" evidence="1">
    <location>
        <begin position="446"/>
        <end position="470"/>
    </location>
</feature>
<feature type="region of interest" description="Disordered" evidence="1">
    <location>
        <begin position="374"/>
        <end position="484"/>
    </location>
</feature>
<proteinExistence type="predicted"/>
<feature type="compositionally biased region" description="Low complexity" evidence="1">
    <location>
        <begin position="427"/>
        <end position="438"/>
    </location>
</feature>
<keyword evidence="3" id="KW-1185">Reference proteome</keyword>
<accession>A0A067MBA6</accession>
<feature type="region of interest" description="Disordered" evidence="1">
    <location>
        <begin position="169"/>
        <end position="340"/>
    </location>
</feature>
<feature type="region of interest" description="Disordered" evidence="1">
    <location>
        <begin position="544"/>
        <end position="563"/>
    </location>
</feature>
<dbReference type="EMBL" id="KL198053">
    <property type="protein sequence ID" value="KDQ11980.1"/>
    <property type="molecule type" value="Genomic_DNA"/>
</dbReference>
<evidence type="ECO:0000313" key="3">
    <source>
        <dbReference type="Proteomes" id="UP000027195"/>
    </source>
</evidence>
<dbReference type="AlphaFoldDB" id="A0A067MBA6"/>
<evidence type="ECO:0000313" key="2">
    <source>
        <dbReference type="EMBL" id="KDQ11980.1"/>
    </source>
</evidence>
<feature type="compositionally biased region" description="Basic and acidic residues" evidence="1">
    <location>
        <begin position="311"/>
        <end position="328"/>
    </location>
</feature>
<gene>
    <name evidence="2" type="ORF">BOTBODRAFT_189479</name>
</gene>